<evidence type="ECO:0000313" key="2">
    <source>
        <dbReference type="EMBL" id="CAI6335880.1"/>
    </source>
</evidence>
<name>A0A9W4UH68_9PLEO</name>
<keyword evidence="1" id="KW-0812">Transmembrane</keyword>
<evidence type="ECO:0000313" key="3">
    <source>
        <dbReference type="Proteomes" id="UP001152607"/>
    </source>
</evidence>
<feature type="transmembrane region" description="Helical" evidence="1">
    <location>
        <begin position="12"/>
        <end position="32"/>
    </location>
</feature>
<organism evidence="2 3">
    <name type="scientific">Periconia digitata</name>
    <dbReference type="NCBI Taxonomy" id="1303443"/>
    <lineage>
        <taxon>Eukaryota</taxon>
        <taxon>Fungi</taxon>
        <taxon>Dikarya</taxon>
        <taxon>Ascomycota</taxon>
        <taxon>Pezizomycotina</taxon>
        <taxon>Dothideomycetes</taxon>
        <taxon>Pleosporomycetidae</taxon>
        <taxon>Pleosporales</taxon>
        <taxon>Massarineae</taxon>
        <taxon>Periconiaceae</taxon>
        <taxon>Periconia</taxon>
    </lineage>
</organism>
<proteinExistence type="predicted"/>
<dbReference type="AlphaFoldDB" id="A0A9W4UH68"/>
<reference evidence="2" key="1">
    <citation type="submission" date="2023-01" db="EMBL/GenBank/DDBJ databases">
        <authorList>
            <person name="Van Ghelder C."/>
            <person name="Rancurel C."/>
        </authorList>
    </citation>
    <scope>NUCLEOTIDE SEQUENCE</scope>
    <source>
        <strain evidence="2">CNCM I-4278</strain>
    </source>
</reference>
<dbReference type="Proteomes" id="UP001152607">
    <property type="component" value="Unassembled WGS sequence"/>
</dbReference>
<dbReference type="EMBL" id="CAOQHR010000006">
    <property type="protein sequence ID" value="CAI6335880.1"/>
    <property type="molecule type" value="Genomic_DNA"/>
</dbReference>
<accession>A0A9W4UH68</accession>
<sequence>MVTWAMYTKESYFMLNAIVTQHALLTGALCLYNSLEPDPKPNPDADLQSQSCTPESKSRLPLLDALSRFFPKTRKSVGWVSPSGVSVSFCSSNGL</sequence>
<comment type="caution">
    <text evidence="2">The sequence shown here is derived from an EMBL/GenBank/DDBJ whole genome shotgun (WGS) entry which is preliminary data.</text>
</comment>
<keyword evidence="1" id="KW-1133">Transmembrane helix</keyword>
<gene>
    <name evidence="2" type="ORF">PDIGIT_LOCUS8968</name>
</gene>
<keyword evidence="1" id="KW-0472">Membrane</keyword>
<protein>
    <submittedName>
        <fullName evidence="2">Uncharacterized protein</fullName>
    </submittedName>
</protein>
<evidence type="ECO:0000256" key="1">
    <source>
        <dbReference type="SAM" id="Phobius"/>
    </source>
</evidence>
<keyword evidence="3" id="KW-1185">Reference proteome</keyword>